<sequence>MLVSTIFFHLVLFQPIFIEAIPNPLSYFKLAYYKWRFFRFPMESEYYALNILESHYADLLNNQNNRSKRSNLFLQLFTTRRYL</sequence>
<feature type="signal peptide" evidence="1">
    <location>
        <begin position="1"/>
        <end position="20"/>
    </location>
</feature>
<proteinExistence type="predicted"/>
<name>A0A6V7X0Q7_MELEN</name>
<reference evidence="2 3" key="1">
    <citation type="submission" date="2020-08" db="EMBL/GenBank/DDBJ databases">
        <authorList>
            <person name="Koutsovoulos G."/>
            <person name="Danchin GJ E."/>
        </authorList>
    </citation>
    <scope>NUCLEOTIDE SEQUENCE [LARGE SCALE GENOMIC DNA]</scope>
</reference>
<organism evidence="2 3">
    <name type="scientific">Meloidogyne enterolobii</name>
    <name type="common">Root-knot nematode worm</name>
    <name type="synonym">Meloidogyne mayaguensis</name>
    <dbReference type="NCBI Taxonomy" id="390850"/>
    <lineage>
        <taxon>Eukaryota</taxon>
        <taxon>Metazoa</taxon>
        <taxon>Ecdysozoa</taxon>
        <taxon>Nematoda</taxon>
        <taxon>Chromadorea</taxon>
        <taxon>Rhabditida</taxon>
        <taxon>Tylenchina</taxon>
        <taxon>Tylenchomorpha</taxon>
        <taxon>Tylenchoidea</taxon>
        <taxon>Meloidogynidae</taxon>
        <taxon>Meloidogyninae</taxon>
        <taxon>Meloidogyne</taxon>
    </lineage>
</organism>
<protein>
    <submittedName>
        <fullName evidence="2">Uncharacterized protein</fullName>
    </submittedName>
</protein>
<evidence type="ECO:0000256" key="1">
    <source>
        <dbReference type="SAM" id="SignalP"/>
    </source>
</evidence>
<feature type="chain" id="PRO_5027827657" evidence="1">
    <location>
        <begin position="21"/>
        <end position="83"/>
    </location>
</feature>
<evidence type="ECO:0000313" key="2">
    <source>
        <dbReference type="EMBL" id="CAD2192890.1"/>
    </source>
</evidence>
<comment type="caution">
    <text evidence="2">The sequence shown here is derived from an EMBL/GenBank/DDBJ whole genome shotgun (WGS) entry which is preliminary data.</text>
</comment>
<evidence type="ECO:0000313" key="3">
    <source>
        <dbReference type="Proteomes" id="UP000580250"/>
    </source>
</evidence>
<dbReference type="AlphaFoldDB" id="A0A6V7X0Q7"/>
<keyword evidence="1" id="KW-0732">Signal</keyword>
<accession>A0A6V7X0Q7</accession>
<dbReference type="Proteomes" id="UP000580250">
    <property type="component" value="Unassembled WGS sequence"/>
</dbReference>
<dbReference type="EMBL" id="CAJEWN010000986">
    <property type="protein sequence ID" value="CAD2192890.1"/>
    <property type="molecule type" value="Genomic_DNA"/>
</dbReference>
<gene>
    <name evidence="2" type="ORF">MENT_LOCUS45814</name>
</gene>